<dbReference type="PANTHER" id="PTHR12231:SF253">
    <property type="entry name" value="DPR-INTERACTING PROTEIN ETA, ISOFORM B-RELATED"/>
    <property type="match status" value="1"/>
</dbReference>
<keyword evidence="4" id="KW-0393">Immunoglobulin domain</keyword>
<dbReference type="FunFam" id="2.60.40.10:FF:000333">
    <property type="entry name" value="Down syndrome cell adhesion molecule"/>
    <property type="match status" value="1"/>
</dbReference>
<keyword evidence="7" id="KW-1185">Reference proteome</keyword>
<accession>A0A8X6FU30</accession>
<dbReference type="PROSITE" id="PS50835">
    <property type="entry name" value="IG_LIKE"/>
    <property type="match status" value="3"/>
</dbReference>
<sequence length="314" mass="34894">MFWDKLMPCMSVCFRKMSLLSIVPPVIDAHYFRESITVDEEARTKLMCVVIKGDPPMRFHWLKNGQTFLAHGDTTVQTFEDTSIVTFKKVVSSDRGQYTCVATNVASSTNRTMQLIVNVPPQWTVEPKNVSVVLGHRVWIDCAAVGFPAPSILWKKLIHTESSSGDFTYVHSNPRAHRFNNGTLVLSDVEESDAGSYLCQASNGIAAGLSKIITLQVLVPPTFKEPFQTKTVTEESNTTLRCIATGHAPIVITWQKDKSLIDISKRGSQKGKDITNFNDEMEAICIALNQLSDQKSDIFRSVILPDSKAVLQAI</sequence>
<dbReference type="Gene3D" id="2.60.40.10">
    <property type="entry name" value="Immunoglobulins"/>
    <property type="match status" value="3"/>
</dbReference>
<evidence type="ECO:0000256" key="4">
    <source>
        <dbReference type="ARBA" id="ARBA00023319"/>
    </source>
</evidence>
<dbReference type="InterPro" id="IPR007110">
    <property type="entry name" value="Ig-like_dom"/>
</dbReference>
<keyword evidence="3" id="KW-1015">Disulfide bond</keyword>
<evidence type="ECO:0000313" key="7">
    <source>
        <dbReference type="Proteomes" id="UP000887116"/>
    </source>
</evidence>
<dbReference type="InterPro" id="IPR003598">
    <property type="entry name" value="Ig_sub2"/>
</dbReference>
<dbReference type="EMBL" id="BMAO01003637">
    <property type="protein sequence ID" value="GFQ89212.1"/>
    <property type="molecule type" value="Genomic_DNA"/>
</dbReference>
<dbReference type="OrthoDB" id="5982258at2759"/>
<proteinExistence type="predicted"/>
<evidence type="ECO:0000256" key="1">
    <source>
        <dbReference type="ARBA" id="ARBA00022729"/>
    </source>
</evidence>
<evidence type="ECO:0000313" key="6">
    <source>
        <dbReference type="EMBL" id="GFQ89212.1"/>
    </source>
</evidence>
<evidence type="ECO:0000259" key="5">
    <source>
        <dbReference type="PROSITE" id="PS50835"/>
    </source>
</evidence>
<dbReference type="AlphaFoldDB" id="A0A8X6FU30"/>
<dbReference type="SMART" id="SM00409">
    <property type="entry name" value="IG"/>
    <property type="match status" value="2"/>
</dbReference>
<organism evidence="6 7">
    <name type="scientific">Trichonephila clavata</name>
    <name type="common">Joro spider</name>
    <name type="synonym">Nephila clavata</name>
    <dbReference type="NCBI Taxonomy" id="2740835"/>
    <lineage>
        <taxon>Eukaryota</taxon>
        <taxon>Metazoa</taxon>
        <taxon>Ecdysozoa</taxon>
        <taxon>Arthropoda</taxon>
        <taxon>Chelicerata</taxon>
        <taxon>Arachnida</taxon>
        <taxon>Araneae</taxon>
        <taxon>Araneomorphae</taxon>
        <taxon>Entelegynae</taxon>
        <taxon>Araneoidea</taxon>
        <taxon>Nephilidae</taxon>
        <taxon>Trichonephila</taxon>
    </lineage>
</organism>
<dbReference type="SMART" id="SM00408">
    <property type="entry name" value="IGc2"/>
    <property type="match status" value="2"/>
</dbReference>
<evidence type="ECO:0000256" key="2">
    <source>
        <dbReference type="ARBA" id="ARBA00022737"/>
    </source>
</evidence>
<dbReference type="InterPro" id="IPR003599">
    <property type="entry name" value="Ig_sub"/>
</dbReference>
<dbReference type="FunFam" id="2.60.40.10:FF:000104">
    <property type="entry name" value="Down syndrome cell adhesion molecule b"/>
    <property type="match status" value="1"/>
</dbReference>
<dbReference type="PANTHER" id="PTHR12231">
    <property type="entry name" value="CTX-RELATED TYPE I TRANSMEMBRANE PROTEIN"/>
    <property type="match status" value="1"/>
</dbReference>
<keyword evidence="2" id="KW-0677">Repeat</keyword>
<reference evidence="6" key="1">
    <citation type="submission" date="2020-07" db="EMBL/GenBank/DDBJ databases">
        <title>Multicomponent nature underlies the extraordinary mechanical properties of spider dragline silk.</title>
        <authorList>
            <person name="Kono N."/>
            <person name="Nakamura H."/>
            <person name="Mori M."/>
            <person name="Yoshida Y."/>
            <person name="Ohtoshi R."/>
            <person name="Malay A.D."/>
            <person name="Moran D.A.P."/>
            <person name="Tomita M."/>
            <person name="Numata K."/>
            <person name="Arakawa K."/>
        </authorList>
    </citation>
    <scope>NUCLEOTIDE SEQUENCE</scope>
</reference>
<dbReference type="InterPro" id="IPR036179">
    <property type="entry name" value="Ig-like_dom_sf"/>
</dbReference>
<dbReference type="GO" id="GO:0043005">
    <property type="term" value="C:neuron projection"/>
    <property type="evidence" value="ECO:0007669"/>
    <property type="project" value="TreeGrafter"/>
</dbReference>
<gene>
    <name evidence="6" type="primary">Dscam2</name>
    <name evidence="6" type="ORF">TNCT_358481</name>
</gene>
<keyword evidence="1" id="KW-0732">Signal</keyword>
<feature type="domain" description="Ig-like" evidence="5">
    <location>
        <begin position="121"/>
        <end position="216"/>
    </location>
</feature>
<dbReference type="Proteomes" id="UP000887116">
    <property type="component" value="Unassembled WGS sequence"/>
</dbReference>
<protein>
    <submittedName>
        <fullName evidence="6">Down syndrome cell adhesion molecule-like protein Dscam2</fullName>
    </submittedName>
</protein>
<evidence type="ECO:0000256" key="3">
    <source>
        <dbReference type="ARBA" id="ARBA00023157"/>
    </source>
</evidence>
<dbReference type="Pfam" id="PF13927">
    <property type="entry name" value="Ig_3"/>
    <property type="match status" value="2"/>
</dbReference>
<dbReference type="InterPro" id="IPR013783">
    <property type="entry name" value="Ig-like_fold"/>
</dbReference>
<comment type="caution">
    <text evidence="6">The sequence shown here is derived from an EMBL/GenBank/DDBJ whole genome shotgun (WGS) entry which is preliminary data.</text>
</comment>
<feature type="domain" description="Ig-like" evidence="5">
    <location>
        <begin position="220"/>
        <end position="257"/>
    </location>
</feature>
<name>A0A8X6FU30_TRICU</name>
<dbReference type="InterPro" id="IPR051170">
    <property type="entry name" value="Neural/epithelial_adhesion"/>
</dbReference>
<feature type="domain" description="Ig-like" evidence="5">
    <location>
        <begin position="24"/>
        <end position="118"/>
    </location>
</feature>
<dbReference type="SUPFAM" id="SSF48726">
    <property type="entry name" value="Immunoglobulin"/>
    <property type="match status" value="3"/>
</dbReference>